<proteinExistence type="predicted"/>
<dbReference type="InterPro" id="IPR025380">
    <property type="entry name" value="DUF4369"/>
</dbReference>
<gene>
    <name evidence="2" type="ORF">GTC17253_19830</name>
</gene>
<dbReference type="Pfam" id="PF14289">
    <property type="entry name" value="DUF4369"/>
    <property type="match status" value="1"/>
</dbReference>
<dbReference type="PROSITE" id="PS51257">
    <property type="entry name" value="PROKAR_LIPOPROTEIN"/>
    <property type="match status" value="1"/>
</dbReference>
<sequence>MGKLIQFILLTLILVSCGTNGRHFKIDGRLINLNQGEFYVYSPDGGINGMDTIKVVGGRFSYETPLEREATLMIVFPNFSEQPVFAVPGKTVDIKGDASHLKEMEITGTKDNELMTKFRQQIVNNSPPEIRKHAELFIADHADSPVGAYLVSKYFLLTPQPDHAKAIRLLTMLRQAQPDNGYPARLLQKARNMPTGLPAFTATDIKGKRIDSRTLAKVPIVIINTWATWSYESMDAVRRLKQYSEELGSKLAIVSISLDADPKLCKENVEREGWTWSVVCDGKMFEGNLVKRLGLFNIPNNIVMKRGRIVGRGMTSERLRSELEKMK</sequence>
<organism evidence="2">
    <name type="scientific">Prevotella sp. GTC17253</name>
    <dbReference type="NCBI Taxonomy" id="3236793"/>
    <lineage>
        <taxon>Bacteria</taxon>
        <taxon>Pseudomonadati</taxon>
        <taxon>Bacteroidota</taxon>
        <taxon>Bacteroidia</taxon>
        <taxon>Bacteroidales</taxon>
        <taxon>Prevotellaceae</taxon>
        <taxon>Prevotella</taxon>
    </lineage>
</organism>
<dbReference type="EMBL" id="AP035785">
    <property type="protein sequence ID" value="BFO72017.1"/>
    <property type="molecule type" value="Genomic_DNA"/>
</dbReference>
<reference evidence="2" key="1">
    <citation type="submission" date="2024-07" db="EMBL/GenBank/DDBJ databases">
        <title>Complete genome sequence of Prevotella sp. YM-2024 GTC17253.</title>
        <authorList>
            <person name="Hayashi M."/>
            <person name="Muto Y."/>
            <person name="Tanaka K."/>
            <person name="Niwa H."/>
        </authorList>
    </citation>
    <scope>NUCLEOTIDE SEQUENCE</scope>
    <source>
        <strain evidence="2">GTC17253</strain>
    </source>
</reference>
<dbReference type="AlphaFoldDB" id="A0AB33ITW9"/>
<dbReference type="SUPFAM" id="SSF52833">
    <property type="entry name" value="Thioredoxin-like"/>
    <property type="match status" value="1"/>
</dbReference>
<dbReference type="InterPro" id="IPR036249">
    <property type="entry name" value="Thioredoxin-like_sf"/>
</dbReference>
<evidence type="ECO:0000259" key="1">
    <source>
        <dbReference type="Pfam" id="PF14289"/>
    </source>
</evidence>
<name>A0AB33ITW9_9BACT</name>
<protein>
    <recommendedName>
        <fullName evidence="1">DUF4369 domain-containing protein</fullName>
    </recommendedName>
</protein>
<dbReference type="Gene3D" id="3.40.30.10">
    <property type="entry name" value="Glutaredoxin"/>
    <property type="match status" value="1"/>
</dbReference>
<evidence type="ECO:0000313" key="2">
    <source>
        <dbReference type="EMBL" id="BFO72017.1"/>
    </source>
</evidence>
<feature type="domain" description="DUF4369" evidence="1">
    <location>
        <begin position="24"/>
        <end position="115"/>
    </location>
</feature>
<accession>A0AB33ITW9</accession>